<dbReference type="STRING" id="588602.SAMN04487991_0228"/>
<dbReference type="RefSeq" id="WP_090055910.1">
    <property type="nucleotide sequence ID" value="NZ_FORH01000001.1"/>
</dbReference>
<feature type="chain" id="PRO_5011687388" description="Lipid A 3-O-deacylase (PagL)" evidence="1">
    <location>
        <begin position="21"/>
        <end position="152"/>
    </location>
</feature>
<keyword evidence="3" id="KW-1185">Reference proteome</keyword>
<organism evidence="2 3">
    <name type="scientific">Celeribacter neptunius</name>
    <dbReference type="NCBI Taxonomy" id="588602"/>
    <lineage>
        <taxon>Bacteria</taxon>
        <taxon>Pseudomonadati</taxon>
        <taxon>Pseudomonadota</taxon>
        <taxon>Alphaproteobacteria</taxon>
        <taxon>Rhodobacterales</taxon>
        <taxon>Roseobacteraceae</taxon>
        <taxon>Celeribacter</taxon>
    </lineage>
</organism>
<gene>
    <name evidence="2" type="ORF">SAMN04487991_0228</name>
</gene>
<evidence type="ECO:0008006" key="4">
    <source>
        <dbReference type="Google" id="ProtNLM"/>
    </source>
</evidence>
<accession>A0A1I3J412</accession>
<dbReference type="Proteomes" id="UP000199630">
    <property type="component" value="Unassembled WGS sequence"/>
</dbReference>
<proteinExistence type="predicted"/>
<name>A0A1I3J412_9RHOB</name>
<evidence type="ECO:0000313" key="3">
    <source>
        <dbReference type="Proteomes" id="UP000199630"/>
    </source>
</evidence>
<keyword evidence="1" id="KW-0732">Signal</keyword>
<reference evidence="3" key="1">
    <citation type="submission" date="2016-10" db="EMBL/GenBank/DDBJ databases">
        <authorList>
            <person name="Varghese N."/>
            <person name="Submissions S."/>
        </authorList>
    </citation>
    <scope>NUCLEOTIDE SEQUENCE [LARGE SCALE GENOMIC DNA]</scope>
    <source>
        <strain evidence="3">DSM 26471</strain>
    </source>
</reference>
<evidence type="ECO:0000256" key="1">
    <source>
        <dbReference type="SAM" id="SignalP"/>
    </source>
</evidence>
<dbReference type="EMBL" id="FORH01000001">
    <property type="protein sequence ID" value="SFI54919.1"/>
    <property type="molecule type" value="Genomic_DNA"/>
</dbReference>
<sequence>MQIRSLFTALALSLAPPALADGRAPDYLSIPLASHHYGDWGDKTGDRFNEFNPGLMLTWAERAGGLNYTVGAYRDSEADLSVHLSAARMWDIGDQAQAGIVGAYIHSFGDGYRGFAPSLQLNYKYLFVNLANGYDNGVYGVVSTGITLPLGH</sequence>
<dbReference type="AlphaFoldDB" id="A0A1I3J412"/>
<evidence type="ECO:0000313" key="2">
    <source>
        <dbReference type="EMBL" id="SFI54919.1"/>
    </source>
</evidence>
<protein>
    <recommendedName>
        <fullName evidence="4">Lipid A 3-O-deacylase (PagL)</fullName>
    </recommendedName>
</protein>
<feature type="signal peptide" evidence="1">
    <location>
        <begin position="1"/>
        <end position="20"/>
    </location>
</feature>